<dbReference type="PRINTS" id="PR00598">
    <property type="entry name" value="HTHMARR"/>
</dbReference>
<name>A0A518CR02_9PLAN</name>
<dbReference type="SUPFAM" id="SSF46785">
    <property type="entry name" value="Winged helix' DNA-binding domain"/>
    <property type="match status" value="1"/>
</dbReference>
<dbReference type="PANTHER" id="PTHR33164:SF43">
    <property type="entry name" value="HTH-TYPE TRANSCRIPTIONAL REPRESSOR YETL"/>
    <property type="match status" value="1"/>
</dbReference>
<dbReference type="Pfam" id="PF12802">
    <property type="entry name" value="MarR_2"/>
    <property type="match status" value="1"/>
</dbReference>
<evidence type="ECO:0000313" key="3">
    <source>
        <dbReference type="EMBL" id="QDU81662.1"/>
    </source>
</evidence>
<dbReference type="Gene3D" id="1.10.10.10">
    <property type="entry name" value="Winged helix-like DNA-binding domain superfamily/Winged helix DNA-binding domain"/>
    <property type="match status" value="1"/>
</dbReference>
<dbReference type="InterPro" id="IPR000835">
    <property type="entry name" value="HTH_MarR-typ"/>
</dbReference>
<sequence>MEQNRHAEAAPDPFADSPESLLSNTFAEDRQSIPFPQESAATKPVDSVEQETTLLLRTVLGQIDEELQLVYDQSDLNEARIEILKALSLAHPQGCTQVELAQSLGQSEANISAMVARMRRDGWVYRIRSQADRRKSNLLLTTKSLQILGQVQGQINQLLTRLFASLHQNESQQLLSLLGKLHLRLTSSAHPAAPVEYLKTAGKQSERPVA</sequence>
<dbReference type="InterPro" id="IPR036390">
    <property type="entry name" value="WH_DNA-bd_sf"/>
</dbReference>
<organism evidence="3 4">
    <name type="scientific">Polystyrenella longa</name>
    <dbReference type="NCBI Taxonomy" id="2528007"/>
    <lineage>
        <taxon>Bacteria</taxon>
        <taxon>Pseudomonadati</taxon>
        <taxon>Planctomycetota</taxon>
        <taxon>Planctomycetia</taxon>
        <taxon>Planctomycetales</taxon>
        <taxon>Planctomycetaceae</taxon>
        <taxon>Polystyrenella</taxon>
    </lineage>
</organism>
<feature type="region of interest" description="Disordered" evidence="1">
    <location>
        <begin position="1"/>
        <end position="46"/>
    </location>
</feature>
<evidence type="ECO:0000259" key="2">
    <source>
        <dbReference type="PROSITE" id="PS50995"/>
    </source>
</evidence>
<dbReference type="SMART" id="SM00347">
    <property type="entry name" value="HTH_MARR"/>
    <property type="match status" value="1"/>
</dbReference>
<gene>
    <name evidence="3" type="ORF">Pla110_34060</name>
</gene>
<keyword evidence="4" id="KW-1185">Reference proteome</keyword>
<reference evidence="3 4" key="1">
    <citation type="submission" date="2019-02" db="EMBL/GenBank/DDBJ databases">
        <title>Deep-cultivation of Planctomycetes and their phenomic and genomic characterization uncovers novel biology.</title>
        <authorList>
            <person name="Wiegand S."/>
            <person name="Jogler M."/>
            <person name="Boedeker C."/>
            <person name="Pinto D."/>
            <person name="Vollmers J."/>
            <person name="Rivas-Marin E."/>
            <person name="Kohn T."/>
            <person name="Peeters S.H."/>
            <person name="Heuer A."/>
            <person name="Rast P."/>
            <person name="Oberbeckmann S."/>
            <person name="Bunk B."/>
            <person name="Jeske O."/>
            <person name="Meyerdierks A."/>
            <person name="Storesund J.E."/>
            <person name="Kallscheuer N."/>
            <person name="Luecker S."/>
            <person name="Lage O.M."/>
            <person name="Pohl T."/>
            <person name="Merkel B.J."/>
            <person name="Hornburger P."/>
            <person name="Mueller R.-W."/>
            <person name="Bruemmer F."/>
            <person name="Labrenz M."/>
            <person name="Spormann A.M."/>
            <person name="Op den Camp H."/>
            <person name="Overmann J."/>
            <person name="Amann R."/>
            <person name="Jetten M.S.M."/>
            <person name="Mascher T."/>
            <person name="Medema M.H."/>
            <person name="Devos D.P."/>
            <person name="Kaster A.-K."/>
            <person name="Ovreas L."/>
            <person name="Rohde M."/>
            <person name="Galperin M.Y."/>
            <person name="Jogler C."/>
        </authorList>
    </citation>
    <scope>NUCLEOTIDE SEQUENCE [LARGE SCALE GENOMIC DNA]</scope>
    <source>
        <strain evidence="3 4">Pla110</strain>
    </source>
</reference>
<dbReference type="KEGG" id="plon:Pla110_34060"/>
<dbReference type="RefSeq" id="WP_197440247.1">
    <property type="nucleotide sequence ID" value="NZ_CP036281.1"/>
</dbReference>
<proteinExistence type="predicted"/>
<evidence type="ECO:0000313" key="4">
    <source>
        <dbReference type="Proteomes" id="UP000317178"/>
    </source>
</evidence>
<accession>A0A518CR02</accession>
<dbReference type="PANTHER" id="PTHR33164">
    <property type="entry name" value="TRANSCRIPTIONAL REGULATOR, MARR FAMILY"/>
    <property type="match status" value="1"/>
</dbReference>
<dbReference type="Proteomes" id="UP000317178">
    <property type="component" value="Chromosome"/>
</dbReference>
<evidence type="ECO:0000256" key="1">
    <source>
        <dbReference type="SAM" id="MobiDB-lite"/>
    </source>
</evidence>
<feature type="domain" description="HTH marR-type" evidence="2">
    <location>
        <begin position="49"/>
        <end position="183"/>
    </location>
</feature>
<dbReference type="PROSITE" id="PS50995">
    <property type="entry name" value="HTH_MARR_2"/>
    <property type="match status" value="1"/>
</dbReference>
<dbReference type="EMBL" id="CP036281">
    <property type="protein sequence ID" value="QDU81662.1"/>
    <property type="molecule type" value="Genomic_DNA"/>
</dbReference>
<dbReference type="GO" id="GO:0006950">
    <property type="term" value="P:response to stress"/>
    <property type="evidence" value="ECO:0007669"/>
    <property type="project" value="TreeGrafter"/>
</dbReference>
<dbReference type="InterPro" id="IPR039422">
    <property type="entry name" value="MarR/SlyA-like"/>
</dbReference>
<dbReference type="AlphaFoldDB" id="A0A518CR02"/>
<dbReference type="InterPro" id="IPR036388">
    <property type="entry name" value="WH-like_DNA-bd_sf"/>
</dbReference>
<dbReference type="GO" id="GO:0003700">
    <property type="term" value="F:DNA-binding transcription factor activity"/>
    <property type="evidence" value="ECO:0007669"/>
    <property type="project" value="InterPro"/>
</dbReference>
<protein>
    <submittedName>
        <fullName evidence="3">Transcriptional repressor MprA</fullName>
    </submittedName>
</protein>